<dbReference type="Gene3D" id="2.60.40.3330">
    <property type="match status" value="1"/>
</dbReference>
<dbReference type="Proteomes" id="UP000887564">
    <property type="component" value="Unplaced"/>
</dbReference>
<sequence>MNGQEDEVGSIEPYLRITHNCDGGTINPVSDILFPCTLK</sequence>
<organism evidence="1 2">
    <name type="scientific">Parascaris equorum</name>
    <name type="common">Equine roundworm</name>
    <dbReference type="NCBI Taxonomy" id="6256"/>
    <lineage>
        <taxon>Eukaryota</taxon>
        <taxon>Metazoa</taxon>
        <taxon>Ecdysozoa</taxon>
        <taxon>Nematoda</taxon>
        <taxon>Chromadorea</taxon>
        <taxon>Rhabditida</taxon>
        <taxon>Spirurina</taxon>
        <taxon>Ascaridomorpha</taxon>
        <taxon>Ascaridoidea</taxon>
        <taxon>Ascarididae</taxon>
        <taxon>Parascaris</taxon>
    </lineage>
</organism>
<name>A0A914RRS2_PAREQ</name>
<dbReference type="InterPro" id="IPR038479">
    <property type="entry name" value="Transthyretin-like_sf"/>
</dbReference>
<evidence type="ECO:0000313" key="1">
    <source>
        <dbReference type="Proteomes" id="UP000887564"/>
    </source>
</evidence>
<accession>A0A914RRS2</accession>
<protein>
    <submittedName>
        <fullName evidence="2">Uncharacterized protein</fullName>
    </submittedName>
</protein>
<evidence type="ECO:0000313" key="2">
    <source>
        <dbReference type="WBParaSite" id="PEQ_0000900201-mRNA-1"/>
    </source>
</evidence>
<dbReference type="WBParaSite" id="PEQ_0000900201-mRNA-1">
    <property type="protein sequence ID" value="PEQ_0000900201-mRNA-1"/>
    <property type="gene ID" value="PEQ_0000900201"/>
</dbReference>
<keyword evidence="1" id="KW-1185">Reference proteome</keyword>
<reference evidence="2" key="1">
    <citation type="submission" date="2022-11" db="UniProtKB">
        <authorList>
            <consortium name="WormBaseParasite"/>
        </authorList>
    </citation>
    <scope>IDENTIFICATION</scope>
</reference>
<dbReference type="AlphaFoldDB" id="A0A914RRS2"/>
<proteinExistence type="predicted"/>